<dbReference type="PANTHER" id="PTHR38111">
    <property type="entry name" value="ZN(2)-C6 FUNGAL-TYPE DOMAIN-CONTAINING PROTEIN-RELATED"/>
    <property type="match status" value="1"/>
</dbReference>
<dbReference type="InterPro" id="IPR053178">
    <property type="entry name" value="Osmoadaptation_assoc"/>
</dbReference>
<reference evidence="3 4" key="1">
    <citation type="submission" date="2016-07" db="EMBL/GenBank/DDBJ databases">
        <title>Multiple horizontal gene transfer events from other fungi enriched the ability of initially mycotrophic Trichoderma (Ascomycota) to feed on dead plant biomass.</title>
        <authorList>
            <consortium name="DOE Joint Genome Institute"/>
            <person name="Aerts A."/>
            <person name="Atanasova L."/>
            <person name="Chenthamara K."/>
            <person name="Zhang J."/>
            <person name="Grujic M."/>
            <person name="Henrissat B."/>
            <person name="Kuo A."/>
            <person name="Salamov A."/>
            <person name="Lipzen A."/>
            <person name="Labutti K."/>
            <person name="Barry K."/>
            <person name="Miao Y."/>
            <person name="Rahimi M.J."/>
            <person name="Shen Q."/>
            <person name="Grigoriev I.V."/>
            <person name="Kubicek C.P."/>
            <person name="Druzhinina I.S."/>
        </authorList>
    </citation>
    <scope>NUCLEOTIDE SEQUENCE [LARGE SCALE GENOMIC DNA]</scope>
    <source>
        <strain evidence="3 4">CBS 226.95</strain>
    </source>
</reference>
<organism evidence="3 4">
    <name type="scientific">Trichoderma harzianum CBS 226.95</name>
    <dbReference type="NCBI Taxonomy" id="983964"/>
    <lineage>
        <taxon>Eukaryota</taxon>
        <taxon>Fungi</taxon>
        <taxon>Dikarya</taxon>
        <taxon>Ascomycota</taxon>
        <taxon>Pezizomycotina</taxon>
        <taxon>Sordariomycetes</taxon>
        <taxon>Hypocreomycetidae</taxon>
        <taxon>Hypocreales</taxon>
        <taxon>Hypocreaceae</taxon>
        <taxon>Trichoderma</taxon>
    </lineage>
</organism>
<dbReference type="GO" id="GO:0008270">
    <property type="term" value="F:zinc ion binding"/>
    <property type="evidence" value="ECO:0007669"/>
    <property type="project" value="InterPro"/>
</dbReference>
<evidence type="ECO:0000259" key="2">
    <source>
        <dbReference type="PROSITE" id="PS50048"/>
    </source>
</evidence>
<dbReference type="InterPro" id="IPR021858">
    <property type="entry name" value="Fun_TF"/>
</dbReference>
<dbReference type="Proteomes" id="UP000241690">
    <property type="component" value="Unassembled WGS sequence"/>
</dbReference>
<dbReference type="Pfam" id="PF00172">
    <property type="entry name" value="Zn_clus"/>
    <property type="match status" value="1"/>
</dbReference>
<name>A0A2T4A4H2_TRIHA</name>
<dbReference type="SUPFAM" id="SSF57701">
    <property type="entry name" value="Zn2/Cys6 DNA-binding domain"/>
    <property type="match status" value="1"/>
</dbReference>
<dbReference type="AlphaFoldDB" id="A0A2T4A4H2"/>
<dbReference type="SMART" id="SM00066">
    <property type="entry name" value="GAL4"/>
    <property type="match status" value="1"/>
</dbReference>
<dbReference type="CDD" id="cd00067">
    <property type="entry name" value="GAL4"/>
    <property type="match status" value="1"/>
</dbReference>
<gene>
    <name evidence="3" type="ORF">M431DRAFT_230599</name>
</gene>
<dbReference type="Pfam" id="PF11951">
    <property type="entry name" value="Fungal_trans_2"/>
    <property type="match status" value="1"/>
</dbReference>
<dbReference type="PROSITE" id="PS50048">
    <property type="entry name" value="ZN2_CY6_FUNGAL_2"/>
    <property type="match status" value="1"/>
</dbReference>
<protein>
    <recommendedName>
        <fullName evidence="2">Zn(2)-C6 fungal-type domain-containing protein</fullName>
    </recommendedName>
</protein>
<dbReference type="GO" id="GO:0000981">
    <property type="term" value="F:DNA-binding transcription factor activity, RNA polymerase II-specific"/>
    <property type="evidence" value="ECO:0007669"/>
    <property type="project" value="InterPro"/>
</dbReference>
<dbReference type="InterPro" id="IPR036864">
    <property type="entry name" value="Zn2-C6_fun-type_DNA-bd_sf"/>
</dbReference>
<dbReference type="GeneID" id="36622201"/>
<evidence type="ECO:0000313" key="3">
    <source>
        <dbReference type="EMBL" id="PTB51970.1"/>
    </source>
</evidence>
<dbReference type="EMBL" id="KZ679685">
    <property type="protein sequence ID" value="PTB51970.1"/>
    <property type="molecule type" value="Genomic_DNA"/>
</dbReference>
<proteinExistence type="predicted"/>
<dbReference type="InterPro" id="IPR001138">
    <property type="entry name" value="Zn2Cys6_DnaBD"/>
</dbReference>
<dbReference type="Gene3D" id="4.10.240.10">
    <property type="entry name" value="Zn(2)-C6 fungal-type DNA-binding domain"/>
    <property type="match status" value="1"/>
</dbReference>
<evidence type="ECO:0000256" key="1">
    <source>
        <dbReference type="ARBA" id="ARBA00023242"/>
    </source>
</evidence>
<accession>A0A2T4A4H2</accession>
<dbReference type="PANTHER" id="PTHR38111:SF9">
    <property type="entry name" value="ZN(2)-C6 FUNGAL-TYPE DOMAIN-CONTAINING PROTEIN"/>
    <property type="match status" value="1"/>
</dbReference>
<evidence type="ECO:0000313" key="4">
    <source>
        <dbReference type="Proteomes" id="UP000241690"/>
    </source>
</evidence>
<sequence length="479" mass="53156">MVRSVSRSKGCARCLQRKVKCDEKLPQCSQCQRMRRPCPGPQTGTIFVHAVQTERGPKAEKKLQVQVAPTYQQVPITSAAIRQFECARRTAGESPTIYQPSVAPAFDQLFLSTFIDSFAKPSAGSGPHQSWMNHLHEFLNSGDAPIRQSIRAAATAYHGRVAQNAAALRAAEHCYVAALRSQRSRLTPYLNSPSSPYIPDDQEVFTSMMLLYFELISPSSTASWLKHLHGVTSLLQLRGPESCQAGGLHLLFRSLRLLEAFSSFRNRRLSAFASEEWRTIPFAVSGKNDMDKLIDILLVLPNLLKSGGLDSDSSIHTKPAVSVEELSAELSVYKERYIQSILLAHETSRRMNECPDEDDEADDCLECNTWIDGGGDFCTAMPEALFYSARILVEHVAFGENLESCEERLIGEQLLYASLLFRIAELAKEEDETQLNAGACVQIAFCLEIVESFGLSSACREKARFHLQQLGWGNANLSG</sequence>
<keyword evidence="4" id="KW-1185">Reference proteome</keyword>
<keyword evidence="1" id="KW-0539">Nucleus</keyword>
<feature type="domain" description="Zn(2)-C6 fungal-type" evidence="2">
    <location>
        <begin position="10"/>
        <end position="38"/>
    </location>
</feature>
<dbReference type="RefSeq" id="XP_024771647.1">
    <property type="nucleotide sequence ID" value="XM_024913638.1"/>
</dbReference>